<dbReference type="PANTHER" id="PTHR47354:SF5">
    <property type="entry name" value="PROTEIN RFBI"/>
    <property type="match status" value="1"/>
</dbReference>
<keyword evidence="6" id="KW-1185">Reference proteome</keyword>
<dbReference type="PROSITE" id="PS51384">
    <property type="entry name" value="FAD_FR"/>
    <property type="match status" value="1"/>
</dbReference>
<dbReference type="InterPro" id="IPR001433">
    <property type="entry name" value="OxRdtase_FAD/NAD-bd"/>
</dbReference>
<evidence type="ECO:0000259" key="4">
    <source>
        <dbReference type="PROSITE" id="PS51384"/>
    </source>
</evidence>
<accession>A0A6B8MGF7</accession>
<dbReference type="InterPro" id="IPR012675">
    <property type="entry name" value="Beta-grasp_dom_sf"/>
</dbReference>
<name>A0A6B8MGF7_9HYPH</name>
<dbReference type="Gene3D" id="3.40.50.80">
    <property type="entry name" value="Nucleotide-binding domain of ferredoxin-NADP reductase (FNR) module"/>
    <property type="match status" value="1"/>
</dbReference>
<feature type="region of interest" description="Disordered" evidence="2">
    <location>
        <begin position="311"/>
        <end position="333"/>
    </location>
</feature>
<proteinExistence type="predicted"/>
<dbReference type="PRINTS" id="PR00410">
    <property type="entry name" value="PHEHYDRXLASE"/>
</dbReference>
<dbReference type="InterPro" id="IPR001041">
    <property type="entry name" value="2Fe-2S_ferredoxin-type"/>
</dbReference>
<dbReference type="InterPro" id="IPR008333">
    <property type="entry name" value="Cbr1-like_FAD-bd_dom"/>
</dbReference>
<feature type="domain" description="FAD-binding FR-type" evidence="4">
    <location>
        <begin position="87"/>
        <end position="184"/>
    </location>
</feature>
<evidence type="ECO:0000259" key="3">
    <source>
        <dbReference type="PROSITE" id="PS51085"/>
    </source>
</evidence>
<dbReference type="EMBL" id="CP044331">
    <property type="protein sequence ID" value="QGM99770.1"/>
    <property type="molecule type" value="Genomic_DNA"/>
</dbReference>
<dbReference type="InterPro" id="IPR017927">
    <property type="entry name" value="FAD-bd_FR_type"/>
</dbReference>
<dbReference type="GO" id="GO:0051536">
    <property type="term" value="F:iron-sulfur cluster binding"/>
    <property type="evidence" value="ECO:0007669"/>
    <property type="project" value="InterPro"/>
</dbReference>
<dbReference type="PANTHER" id="PTHR47354">
    <property type="entry name" value="NADH OXIDOREDUCTASE HCR"/>
    <property type="match status" value="1"/>
</dbReference>
<dbReference type="Gene3D" id="3.10.20.30">
    <property type="match status" value="1"/>
</dbReference>
<organism evidence="5 6">
    <name type="scientific">Methylocystis parvus</name>
    <dbReference type="NCBI Taxonomy" id="134"/>
    <lineage>
        <taxon>Bacteria</taxon>
        <taxon>Pseudomonadati</taxon>
        <taxon>Pseudomonadota</taxon>
        <taxon>Alphaproteobacteria</taxon>
        <taxon>Hyphomicrobiales</taxon>
        <taxon>Methylocystaceae</taxon>
        <taxon>Methylocystis</taxon>
    </lineage>
</organism>
<dbReference type="Pfam" id="PF00111">
    <property type="entry name" value="Fer2"/>
    <property type="match status" value="1"/>
</dbReference>
<dbReference type="CDD" id="cd00207">
    <property type="entry name" value="fer2"/>
    <property type="match status" value="1"/>
</dbReference>
<dbReference type="InterPro" id="IPR039261">
    <property type="entry name" value="FNR_nucleotide-bd"/>
</dbReference>
<evidence type="ECO:0000313" key="6">
    <source>
        <dbReference type="Proteomes" id="UP000422569"/>
    </source>
</evidence>
<dbReference type="SUPFAM" id="SSF52343">
    <property type="entry name" value="Ferredoxin reductase-like, C-terminal NADP-linked domain"/>
    <property type="match status" value="1"/>
</dbReference>
<reference evidence="5 6" key="1">
    <citation type="submission" date="2019-09" db="EMBL/GenBank/DDBJ databases">
        <title>Isolation and complete genome sequencing of Methylocystis species.</title>
        <authorList>
            <person name="Rumah B.L."/>
            <person name="Stead C.E."/>
            <person name="Stevens B.C."/>
            <person name="Minton N.P."/>
            <person name="Grosse-Honebrink A."/>
            <person name="Zhang Y."/>
        </authorList>
    </citation>
    <scope>NUCLEOTIDE SEQUENCE [LARGE SCALE GENOMIC DNA]</scope>
    <source>
        <strain evidence="5 6">BRCS2</strain>
    </source>
</reference>
<feature type="domain" description="2Fe-2S ferredoxin-type" evidence="3">
    <location>
        <begin position="1"/>
        <end position="86"/>
    </location>
</feature>
<dbReference type="KEGG" id="mpar:F7D14_17740"/>
<evidence type="ECO:0000256" key="1">
    <source>
        <dbReference type="ARBA" id="ARBA00034078"/>
    </source>
</evidence>
<dbReference type="PROSITE" id="PS51085">
    <property type="entry name" value="2FE2S_FER_2"/>
    <property type="match status" value="1"/>
</dbReference>
<dbReference type="SUPFAM" id="SSF54292">
    <property type="entry name" value="2Fe-2S ferredoxin-like"/>
    <property type="match status" value="1"/>
</dbReference>
<dbReference type="InterPro" id="IPR017938">
    <property type="entry name" value="Riboflavin_synthase-like_b-brl"/>
</dbReference>
<sequence length="333" mass="35989">MLIYKDRPVDIAPGETVLDALLRAGVEAPYSCRAGNCQTCLHRAVEGAPPAESQRGLTEAQKALGFFLPCICTPKAPLAIAPPDDAGAAVEATVREIAPLSHDIVRLRIETSDFAYRPGQFLELIAAEDLKRHYSLASHPEEDPFLELHIRLHAGGRMSRHVREILAPGHKLQIAGPRGTCFYEGVEKDQPLILIGAGTGLAPLYGVLRDALRKEHRGPIRLYHGARERKGLYLMDELAALAKTRDNVDYLPATLDSGGDIAALALEAEKSRAAHSAFFLCGGEALVKRLKRDFFMSGASMKAIRSDVFTPAGKSEPAYPSLRGAKATSNPGP</sequence>
<dbReference type="GO" id="GO:0016491">
    <property type="term" value="F:oxidoreductase activity"/>
    <property type="evidence" value="ECO:0007669"/>
    <property type="project" value="InterPro"/>
</dbReference>
<gene>
    <name evidence="5" type="ORF">F7D14_17740</name>
</gene>
<evidence type="ECO:0000256" key="2">
    <source>
        <dbReference type="SAM" id="MobiDB-lite"/>
    </source>
</evidence>
<dbReference type="InterPro" id="IPR036010">
    <property type="entry name" value="2Fe-2S_ferredoxin-like_sf"/>
</dbReference>
<dbReference type="Proteomes" id="UP000422569">
    <property type="component" value="Chromosome"/>
</dbReference>
<dbReference type="InterPro" id="IPR050415">
    <property type="entry name" value="MRET"/>
</dbReference>
<dbReference type="Pfam" id="PF00970">
    <property type="entry name" value="FAD_binding_6"/>
    <property type="match status" value="1"/>
</dbReference>
<dbReference type="Pfam" id="PF00175">
    <property type="entry name" value="NAD_binding_1"/>
    <property type="match status" value="1"/>
</dbReference>
<dbReference type="Gene3D" id="2.40.30.10">
    <property type="entry name" value="Translation factors"/>
    <property type="match status" value="1"/>
</dbReference>
<dbReference type="AlphaFoldDB" id="A0A6B8MGF7"/>
<dbReference type="SUPFAM" id="SSF63380">
    <property type="entry name" value="Riboflavin synthase domain-like"/>
    <property type="match status" value="1"/>
</dbReference>
<dbReference type="PRINTS" id="PR00371">
    <property type="entry name" value="FPNCR"/>
</dbReference>
<dbReference type="InterPro" id="IPR001709">
    <property type="entry name" value="Flavoprot_Pyr_Nucl_cyt_Rdtase"/>
</dbReference>
<evidence type="ECO:0000313" key="5">
    <source>
        <dbReference type="EMBL" id="QGM99770.1"/>
    </source>
</evidence>
<protein>
    <submittedName>
        <fullName evidence="5">2Fe-2S iron-sulfur cluster binding domain-containing protein</fullName>
    </submittedName>
</protein>
<comment type="cofactor">
    <cofactor evidence="1">
        <name>[2Fe-2S] cluster</name>
        <dbReference type="ChEBI" id="CHEBI:190135"/>
    </cofactor>
</comment>